<gene>
    <name evidence="2" type="ORF">BDP81DRAFT_158082</name>
</gene>
<dbReference type="EMBL" id="JAHMHQ010000004">
    <property type="protein sequence ID" value="KAK1640076.1"/>
    <property type="molecule type" value="Genomic_DNA"/>
</dbReference>
<sequence>MSSPLMQPAKLPFLFHIAIETAAACSFILKPGSQLTNPPVAAQLVLQQFGGLLLTTNLICLIFVSRPFDETSRQVAAALAFWHVWPCWRAYVRLKRPEVDDLGKEKGQQKGEVKTTQKTLGGPAVHLAVHVGMFLLFARTVFM</sequence>
<evidence type="ECO:0000313" key="2">
    <source>
        <dbReference type="EMBL" id="KAK1640076.1"/>
    </source>
</evidence>
<keyword evidence="3" id="KW-1185">Reference proteome</keyword>
<protein>
    <submittedName>
        <fullName evidence="2">Uncharacterized protein</fullName>
    </submittedName>
</protein>
<dbReference type="Proteomes" id="UP001243989">
    <property type="component" value="Unassembled WGS sequence"/>
</dbReference>
<keyword evidence="1" id="KW-0812">Transmembrane</keyword>
<proteinExistence type="predicted"/>
<dbReference type="GeneID" id="85466836"/>
<dbReference type="AlphaFoldDB" id="A0AAJ0EKJ5"/>
<feature type="transmembrane region" description="Helical" evidence="1">
    <location>
        <begin position="124"/>
        <end position="142"/>
    </location>
</feature>
<keyword evidence="1" id="KW-0472">Membrane</keyword>
<feature type="transmembrane region" description="Helical" evidence="1">
    <location>
        <begin position="40"/>
        <end position="63"/>
    </location>
</feature>
<organism evidence="2 3">
    <name type="scientific">Colletotrichum phormii</name>
    <dbReference type="NCBI Taxonomy" id="359342"/>
    <lineage>
        <taxon>Eukaryota</taxon>
        <taxon>Fungi</taxon>
        <taxon>Dikarya</taxon>
        <taxon>Ascomycota</taxon>
        <taxon>Pezizomycotina</taxon>
        <taxon>Sordariomycetes</taxon>
        <taxon>Hypocreomycetidae</taxon>
        <taxon>Glomerellales</taxon>
        <taxon>Glomerellaceae</taxon>
        <taxon>Colletotrichum</taxon>
        <taxon>Colletotrichum acutatum species complex</taxon>
    </lineage>
</organism>
<reference evidence="2" key="1">
    <citation type="submission" date="2021-06" db="EMBL/GenBank/DDBJ databases">
        <title>Comparative genomics, transcriptomics and evolutionary studies reveal genomic signatures of adaptation to plant cell wall in hemibiotrophic fungi.</title>
        <authorList>
            <consortium name="DOE Joint Genome Institute"/>
            <person name="Baroncelli R."/>
            <person name="Diaz J.F."/>
            <person name="Benocci T."/>
            <person name="Peng M."/>
            <person name="Battaglia E."/>
            <person name="Haridas S."/>
            <person name="Andreopoulos W."/>
            <person name="Labutti K."/>
            <person name="Pangilinan J."/>
            <person name="Floch G.L."/>
            <person name="Makela M.R."/>
            <person name="Henrissat B."/>
            <person name="Grigoriev I.V."/>
            <person name="Crouch J.A."/>
            <person name="De Vries R.P."/>
            <person name="Sukno S.A."/>
            <person name="Thon M.R."/>
        </authorList>
    </citation>
    <scope>NUCLEOTIDE SEQUENCE</scope>
    <source>
        <strain evidence="2">CBS 102054</strain>
    </source>
</reference>
<name>A0AAJ0EKJ5_9PEZI</name>
<evidence type="ECO:0000313" key="3">
    <source>
        <dbReference type="Proteomes" id="UP001243989"/>
    </source>
</evidence>
<comment type="caution">
    <text evidence="2">The sequence shown here is derived from an EMBL/GenBank/DDBJ whole genome shotgun (WGS) entry which is preliminary data.</text>
</comment>
<dbReference type="RefSeq" id="XP_060448683.1">
    <property type="nucleotide sequence ID" value="XM_060581974.1"/>
</dbReference>
<keyword evidence="1" id="KW-1133">Transmembrane helix</keyword>
<accession>A0AAJ0EKJ5</accession>
<evidence type="ECO:0000256" key="1">
    <source>
        <dbReference type="SAM" id="Phobius"/>
    </source>
</evidence>